<keyword evidence="1" id="KW-0614">Plasmid</keyword>
<sequence length="193" mass="22097">MNTNTNTNKVTPSTQPKAVLQPLSQQYQFQSQDPSHERALGFGDSPSALAIFCNRSKTSTWYILDKDSEPVELQQPALTGYLISIEFVPKEYRGKTSYKLRFKMLAHRPCTLEAGYDSTFAKGFLIAISSMTPDQLKQRITIEAVPADDDKVLFCAVWLGNQRIFQRWDDRTDWRLIARKAMDNVAELQRQEN</sequence>
<dbReference type="OrthoDB" id="492128at2"/>
<dbReference type="AlphaFoldDB" id="A8ZPH0"/>
<gene>
    <name evidence="1" type="ordered locus">AM1_E0137</name>
</gene>
<reference evidence="1 2" key="1">
    <citation type="journal article" date="2008" name="Proc. Natl. Acad. Sci. U.S.A.">
        <title>Niche adaptation and genome expansion in the chlorophyll d-producing cyanobacterium Acaryochloris marina.</title>
        <authorList>
            <person name="Swingley W.D."/>
            <person name="Chen M."/>
            <person name="Cheung P.C."/>
            <person name="Conrad A.L."/>
            <person name="Dejesa L.C."/>
            <person name="Hao J."/>
            <person name="Honchak B.M."/>
            <person name="Karbach L.E."/>
            <person name="Kurdoglu A."/>
            <person name="Lahiri S."/>
            <person name="Mastrian S.D."/>
            <person name="Miyashita H."/>
            <person name="Page L."/>
            <person name="Ramakrishna P."/>
            <person name="Satoh S."/>
            <person name="Sattley W.M."/>
            <person name="Shimada Y."/>
            <person name="Taylor H.L."/>
            <person name="Tomo T."/>
            <person name="Tsuchiya T."/>
            <person name="Wang Z.T."/>
            <person name="Raymond J."/>
            <person name="Mimuro M."/>
            <person name="Blankenship R.E."/>
            <person name="Touchman J.W."/>
        </authorList>
    </citation>
    <scope>NUCLEOTIDE SEQUENCE [LARGE SCALE GENOMIC DNA]</scope>
    <source>
        <strain evidence="2">MBIC 11017</strain>
        <plasmid evidence="2">Plasmid pREB5</plasmid>
    </source>
</reference>
<organism evidence="1 2">
    <name type="scientific">Acaryochloris marina (strain MBIC 11017)</name>
    <dbReference type="NCBI Taxonomy" id="329726"/>
    <lineage>
        <taxon>Bacteria</taxon>
        <taxon>Bacillati</taxon>
        <taxon>Cyanobacteriota</taxon>
        <taxon>Cyanophyceae</taxon>
        <taxon>Acaryochloridales</taxon>
        <taxon>Acaryochloridaceae</taxon>
        <taxon>Acaryochloris</taxon>
    </lineage>
</organism>
<evidence type="ECO:0000313" key="1">
    <source>
        <dbReference type="EMBL" id="ABW32906.1"/>
    </source>
</evidence>
<dbReference type="Proteomes" id="UP000000268">
    <property type="component" value="Plasmid pREB5"/>
</dbReference>
<dbReference type="KEGG" id="amr:AM1_E0137"/>
<geneLocation type="plasmid" evidence="1 2">
    <name>pREB5</name>
</geneLocation>
<name>A8ZPH0_ACAM1</name>
<keyword evidence="2" id="KW-1185">Reference proteome</keyword>
<proteinExistence type="predicted"/>
<dbReference type="RefSeq" id="WP_012167947.1">
    <property type="nucleotide sequence ID" value="NC_009930.1"/>
</dbReference>
<evidence type="ECO:0000313" key="2">
    <source>
        <dbReference type="Proteomes" id="UP000000268"/>
    </source>
</evidence>
<protein>
    <submittedName>
        <fullName evidence="1">Uncharacterized protein</fullName>
    </submittedName>
</protein>
<dbReference type="HOGENOM" id="CLU_126043_0_0_3"/>
<accession>A8ZPH0</accession>
<dbReference type="EMBL" id="CP000842">
    <property type="protein sequence ID" value="ABW32906.1"/>
    <property type="molecule type" value="Genomic_DNA"/>
</dbReference>